<evidence type="ECO:0008006" key="4">
    <source>
        <dbReference type="Google" id="ProtNLM"/>
    </source>
</evidence>
<evidence type="ECO:0000313" key="3">
    <source>
        <dbReference type="Proteomes" id="UP000176774"/>
    </source>
</evidence>
<comment type="caution">
    <text evidence="2">The sequence shown here is derived from an EMBL/GenBank/DDBJ whole genome shotgun (WGS) entry which is preliminary data.</text>
</comment>
<sequence length="156" mass="16664">MVTPKALDFTTSSLVVKNGFTMIELLVITTIITILTGIVLASFISYKIKSKDSAIKGNLSNALIGGSVYFDIHGNYANFCSTYFIEGKIFYDAIIKIGVTPICNTNNSNTAWCVCAPLIHDATKNFCVDSTGIKKIVSTGCNGECRSNGNSPGACK</sequence>
<name>A0A1G2IEC5_9BACT</name>
<organism evidence="2 3">
    <name type="scientific">Candidatus Staskawiczbacteria bacterium RIFCSPLOWO2_01_FULL_38_12b</name>
    <dbReference type="NCBI Taxonomy" id="1802214"/>
    <lineage>
        <taxon>Bacteria</taxon>
        <taxon>Candidatus Staskawicziibacteriota</taxon>
    </lineage>
</organism>
<gene>
    <name evidence="2" type="ORF">A2908_01550</name>
</gene>
<feature type="transmembrane region" description="Helical" evidence="1">
    <location>
        <begin position="20"/>
        <end position="46"/>
    </location>
</feature>
<keyword evidence="1" id="KW-0472">Membrane</keyword>
<accession>A0A1G2IEC5</accession>
<dbReference type="Proteomes" id="UP000176774">
    <property type="component" value="Unassembled WGS sequence"/>
</dbReference>
<dbReference type="AlphaFoldDB" id="A0A1G2IEC5"/>
<evidence type="ECO:0000256" key="1">
    <source>
        <dbReference type="SAM" id="Phobius"/>
    </source>
</evidence>
<evidence type="ECO:0000313" key="2">
    <source>
        <dbReference type="EMBL" id="OGZ72538.1"/>
    </source>
</evidence>
<proteinExistence type="predicted"/>
<dbReference type="STRING" id="1802214.A2908_01550"/>
<dbReference type="EMBL" id="MHPA01000025">
    <property type="protein sequence ID" value="OGZ72538.1"/>
    <property type="molecule type" value="Genomic_DNA"/>
</dbReference>
<reference evidence="2 3" key="1">
    <citation type="journal article" date="2016" name="Nat. Commun.">
        <title>Thousands of microbial genomes shed light on interconnected biogeochemical processes in an aquifer system.</title>
        <authorList>
            <person name="Anantharaman K."/>
            <person name="Brown C.T."/>
            <person name="Hug L.A."/>
            <person name="Sharon I."/>
            <person name="Castelle C.J."/>
            <person name="Probst A.J."/>
            <person name="Thomas B.C."/>
            <person name="Singh A."/>
            <person name="Wilkins M.J."/>
            <person name="Karaoz U."/>
            <person name="Brodie E.L."/>
            <person name="Williams K.H."/>
            <person name="Hubbard S.S."/>
            <person name="Banfield J.F."/>
        </authorList>
    </citation>
    <scope>NUCLEOTIDE SEQUENCE [LARGE SCALE GENOMIC DNA]</scope>
</reference>
<dbReference type="Gene3D" id="3.30.700.10">
    <property type="entry name" value="Glycoprotein, Type 4 Pilin"/>
    <property type="match status" value="1"/>
</dbReference>
<keyword evidence="1" id="KW-0812">Transmembrane</keyword>
<keyword evidence="1" id="KW-1133">Transmembrane helix</keyword>
<dbReference type="SUPFAM" id="SSF54523">
    <property type="entry name" value="Pili subunits"/>
    <property type="match status" value="1"/>
</dbReference>
<protein>
    <recommendedName>
        <fullName evidence="4">Type II secretion system protein GspG C-terminal domain-containing protein</fullName>
    </recommendedName>
</protein>
<dbReference type="InterPro" id="IPR045584">
    <property type="entry name" value="Pilin-like"/>
</dbReference>